<evidence type="ECO:0000259" key="10">
    <source>
        <dbReference type="PROSITE" id="PS50893"/>
    </source>
</evidence>
<dbReference type="Pfam" id="PF00005">
    <property type="entry name" value="ABC_tran"/>
    <property type="match status" value="2"/>
</dbReference>
<dbReference type="Pfam" id="PF08352">
    <property type="entry name" value="oligo_HPY"/>
    <property type="match status" value="2"/>
</dbReference>
<evidence type="ECO:0000256" key="2">
    <source>
        <dbReference type="ARBA" id="ARBA00005417"/>
    </source>
</evidence>
<organism evidence="11 12">
    <name type="scientific">Paraburkholderia susongensis</name>
    <dbReference type="NCBI Taxonomy" id="1515439"/>
    <lineage>
        <taxon>Bacteria</taxon>
        <taxon>Pseudomonadati</taxon>
        <taxon>Pseudomonadota</taxon>
        <taxon>Betaproteobacteria</taxon>
        <taxon>Burkholderiales</taxon>
        <taxon>Burkholderiaceae</taxon>
        <taxon>Paraburkholderia</taxon>
    </lineage>
</organism>
<dbReference type="RefSeq" id="WP_244196207.1">
    <property type="nucleotide sequence ID" value="NZ_FXAT01000018.1"/>
</dbReference>
<dbReference type="GO" id="GO:0015833">
    <property type="term" value="P:peptide transport"/>
    <property type="evidence" value="ECO:0007669"/>
    <property type="project" value="InterPro"/>
</dbReference>
<keyword evidence="4" id="KW-1003">Cell membrane</keyword>
<dbReference type="GO" id="GO:0005886">
    <property type="term" value="C:plasma membrane"/>
    <property type="evidence" value="ECO:0007669"/>
    <property type="project" value="UniProtKB-SubCell"/>
</dbReference>
<dbReference type="AlphaFoldDB" id="A0A1X7M3Z3"/>
<evidence type="ECO:0000313" key="11">
    <source>
        <dbReference type="EMBL" id="SMG60908.1"/>
    </source>
</evidence>
<comment type="similarity">
    <text evidence="2">Belongs to the ABC transporter superfamily.</text>
</comment>
<protein>
    <submittedName>
        <fullName evidence="11">Peptide/nickel transport system ATP-binding protein</fullName>
    </submittedName>
</protein>
<evidence type="ECO:0000256" key="1">
    <source>
        <dbReference type="ARBA" id="ARBA00004417"/>
    </source>
</evidence>
<dbReference type="STRING" id="1515439.SAMN06265784_11862"/>
<feature type="domain" description="ABC transporter" evidence="10">
    <location>
        <begin position="431"/>
        <end position="675"/>
    </location>
</feature>
<feature type="domain" description="ABC transporter" evidence="10">
    <location>
        <begin position="25"/>
        <end position="274"/>
    </location>
</feature>
<evidence type="ECO:0000256" key="8">
    <source>
        <dbReference type="ARBA" id="ARBA00023136"/>
    </source>
</evidence>
<feature type="region of interest" description="Disordered" evidence="9">
    <location>
        <begin position="765"/>
        <end position="787"/>
    </location>
</feature>
<dbReference type="PANTHER" id="PTHR43297">
    <property type="entry name" value="OLIGOPEPTIDE TRANSPORT ATP-BINDING PROTEIN APPD"/>
    <property type="match status" value="1"/>
</dbReference>
<dbReference type="InterPro" id="IPR003439">
    <property type="entry name" value="ABC_transporter-like_ATP-bd"/>
</dbReference>
<dbReference type="InterPro" id="IPR003593">
    <property type="entry name" value="AAA+_ATPase"/>
</dbReference>
<dbReference type="GO" id="GO:0055085">
    <property type="term" value="P:transmembrane transport"/>
    <property type="evidence" value="ECO:0007669"/>
    <property type="project" value="UniProtKB-ARBA"/>
</dbReference>
<keyword evidence="5" id="KW-0997">Cell inner membrane</keyword>
<evidence type="ECO:0000256" key="4">
    <source>
        <dbReference type="ARBA" id="ARBA00022475"/>
    </source>
</evidence>
<evidence type="ECO:0000256" key="7">
    <source>
        <dbReference type="ARBA" id="ARBA00022840"/>
    </source>
</evidence>
<dbReference type="SMART" id="SM00382">
    <property type="entry name" value="AAA"/>
    <property type="match status" value="2"/>
</dbReference>
<keyword evidence="3" id="KW-0813">Transport</keyword>
<dbReference type="SUPFAM" id="SSF52540">
    <property type="entry name" value="P-loop containing nucleoside triphosphate hydrolases"/>
    <property type="match status" value="2"/>
</dbReference>
<dbReference type="PANTHER" id="PTHR43297:SF2">
    <property type="entry name" value="DIPEPTIDE TRANSPORT ATP-BINDING PROTEIN DPPD"/>
    <property type="match status" value="1"/>
</dbReference>
<dbReference type="InterPro" id="IPR050388">
    <property type="entry name" value="ABC_Ni/Peptide_Import"/>
</dbReference>
<evidence type="ECO:0000256" key="5">
    <source>
        <dbReference type="ARBA" id="ARBA00022519"/>
    </source>
</evidence>
<dbReference type="CDD" id="cd03257">
    <property type="entry name" value="ABC_NikE_OppD_transporters"/>
    <property type="match status" value="2"/>
</dbReference>
<proteinExistence type="inferred from homology"/>
<dbReference type="GO" id="GO:0016887">
    <property type="term" value="F:ATP hydrolysis activity"/>
    <property type="evidence" value="ECO:0007669"/>
    <property type="project" value="InterPro"/>
</dbReference>
<dbReference type="PROSITE" id="PS00211">
    <property type="entry name" value="ABC_TRANSPORTER_1"/>
    <property type="match status" value="1"/>
</dbReference>
<keyword evidence="12" id="KW-1185">Reference proteome</keyword>
<dbReference type="GO" id="GO:0005524">
    <property type="term" value="F:ATP binding"/>
    <property type="evidence" value="ECO:0007669"/>
    <property type="project" value="UniProtKB-KW"/>
</dbReference>
<dbReference type="Proteomes" id="UP000193228">
    <property type="component" value="Unassembled WGS sequence"/>
</dbReference>
<dbReference type="EMBL" id="FXAT01000018">
    <property type="protein sequence ID" value="SMG60908.1"/>
    <property type="molecule type" value="Genomic_DNA"/>
</dbReference>
<dbReference type="FunFam" id="3.40.50.300:FF:000016">
    <property type="entry name" value="Oligopeptide ABC transporter ATP-binding component"/>
    <property type="match status" value="1"/>
</dbReference>
<dbReference type="PROSITE" id="PS50893">
    <property type="entry name" value="ABC_TRANSPORTER_2"/>
    <property type="match status" value="2"/>
</dbReference>
<dbReference type="InterPro" id="IPR017871">
    <property type="entry name" value="ABC_transporter-like_CS"/>
</dbReference>
<keyword evidence="6" id="KW-0547">Nucleotide-binding</keyword>
<gene>
    <name evidence="11" type="ORF">SAMN06265784_11862</name>
</gene>
<dbReference type="InterPro" id="IPR027417">
    <property type="entry name" value="P-loop_NTPase"/>
</dbReference>
<feature type="region of interest" description="Disordered" evidence="9">
    <location>
        <begin position="353"/>
        <end position="373"/>
    </location>
</feature>
<sequence>MNAQPSSSAAFAAFDVSRSDRTDALTIVGLTVAYRVRGRDRDVLQDISFRVRRGEAYGLVGESGCGKSTVAMAALRYLPRNGKVKAGKIVIAGEDVQKLGADALRSMRATTISMVYQDPGRALNPSLTIARQVSEAFEAAGAARDEALQRTLEMLRRVRIAAPERVMDSYPHQLSGGMQQRVVIAMALASNPALLILDEPTTGLDATVEAEVLDLVAQLRKELGTAVLFISHNLAVIERMCERVGVLYAGKLVEEGATRDVFTRPRHPYTVGLLRCLPGAGRSKDSERLDTIAGGLPLPGSVVQGCIYAERCRLADDRCRREAPPPYRLCAAHGDQMARCHYHERAIELPRAASNAPEAPPASHDALPDTLPRMLPDGLPDGLPDAVSDAVSGASPHALPAVLPAALPAVLPNDARDAGDARQREPSSTVLRARNLSKTFHVSGAPLRAVDDVSLELASGETLGLVGESGSGKTTLAKLMLGLLTPDAGSVLELDGAPLAARVTRRSGEQLKSLQIVFQNPDSALNRAHSVKRLIGRALTRFTALRGPAIDERLAALTAAVRLPERYLDSRSRQLSGGLKQRVAIARAFAGEPRVVVCDEPTSSLDVSVQAAILNLLADLQRERDVSYVFISHDLHVVRYVSDRIAVLYLGRLLEIGPAAAVFDGPQHPYTEALLSAVPTLHGDGAPGDERRQPARIHLSGELPGAGAMPSGCVFHTRCPRKLGAICEQQDPPFLDAGGDPAQARAHLIRCHIPVDTLRALQTSARDNGAGKPADSGNPGDAAHDGG</sequence>
<name>A0A1X7M3Z3_9BURK</name>
<reference evidence="12" key="1">
    <citation type="submission" date="2017-04" db="EMBL/GenBank/DDBJ databases">
        <authorList>
            <person name="Varghese N."/>
            <person name="Submissions S."/>
        </authorList>
    </citation>
    <scope>NUCLEOTIDE SEQUENCE [LARGE SCALE GENOMIC DNA]</scope>
    <source>
        <strain evidence="12">LMG 29540</strain>
    </source>
</reference>
<accession>A0A1X7M3Z3</accession>
<comment type="subcellular location">
    <subcellularLocation>
        <location evidence="1">Cell inner membrane</location>
        <topology evidence="1">Peripheral membrane protein</topology>
    </subcellularLocation>
</comment>
<dbReference type="NCBIfam" id="NF008453">
    <property type="entry name" value="PRK11308.1"/>
    <property type="match status" value="2"/>
</dbReference>
<keyword evidence="8" id="KW-0472">Membrane</keyword>
<keyword evidence="7 11" id="KW-0067">ATP-binding</keyword>
<evidence type="ECO:0000256" key="9">
    <source>
        <dbReference type="SAM" id="MobiDB-lite"/>
    </source>
</evidence>
<dbReference type="InterPro" id="IPR013563">
    <property type="entry name" value="Oligopep_ABC_C"/>
</dbReference>
<evidence type="ECO:0000256" key="3">
    <source>
        <dbReference type="ARBA" id="ARBA00022448"/>
    </source>
</evidence>
<evidence type="ECO:0000313" key="12">
    <source>
        <dbReference type="Proteomes" id="UP000193228"/>
    </source>
</evidence>
<evidence type="ECO:0000256" key="6">
    <source>
        <dbReference type="ARBA" id="ARBA00022741"/>
    </source>
</evidence>
<dbReference type="NCBIfam" id="TIGR01727">
    <property type="entry name" value="oligo_HPY"/>
    <property type="match status" value="2"/>
</dbReference>
<dbReference type="Gene3D" id="3.40.50.300">
    <property type="entry name" value="P-loop containing nucleotide triphosphate hydrolases"/>
    <property type="match status" value="2"/>
</dbReference>